<keyword evidence="1" id="KW-1133">Transmembrane helix</keyword>
<feature type="transmembrane region" description="Helical" evidence="1">
    <location>
        <begin position="47"/>
        <end position="74"/>
    </location>
</feature>
<evidence type="ECO:0008006" key="5">
    <source>
        <dbReference type="Google" id="ProtNLM"/>
    </source>
</evidence>
<organism evidence="2">
    <name type="scientific">Physcomitrium patens</name>
    <name type="common">Spreading-leaved earth moss</name>
    <name type="synonym">Physcomitrella patens</name>
    <dbReference type="NCBI Taxonomy" id="3218"/>
    <lineage>
        <taxon>Eukaryota</taxon>
        <taxon>Viridiplantae</taxon>
        <taxon>Streptophyta</taxon>
        <taxon>Embryophyta</taxon>
        <taxon>Bryophyta</taxon>
        <taxon>Bryophytina</taxon>
        <taxon>Bryopsida</taxon>
        <taxon>Funariidae</taxon>
        <taxon>Funariales</taxon>
        <taxon>Funariaceae</taxon>
        <taxon>Physcomitrium</taxon>
    </lineage>
</organism>
<dbReference type="Proteomes" id="UP000006727">
    <property type="component" value="Chromosome 9"/>
</dbReference>
<proteinExistence type="predicted"/>
<reference evidence="2 4" key="1">
    <citation type="journal article" date="2008" name="Science">
        <title>The Physcomitrella genome reveals evolutionary insights into the conquest of land by plants.</title>
        <authorList>
            <person name="Rensing S."/>
            <person name="Lang D."/>
            <person name="Zimmer A."/>
            <person name="Terry A."/>
            <person name="Salamov A."/>
            <person name="Shapiro H."/>
            <person name="Nishiyama T."/>
            <person name="Perroud P.-F."/>
            <person name="Lindquist E."/>
            <person name="Kamisugi Y."/>
            <person name="Tanahashi T."/>
            <person name="Sakakibara K."/>
            <person name="Fujita T."/>
            <person name="Oishi K."/>
            <person name="Shin-I T."/>
            <person name="Kuroki Y."/>
            <person name="Toyoda A."/>
            <person name="Suzuki Y."/>
            <person name="Hashimoto A."/>
            <person name="Yamaguchi K."/>
            <person name="Sugano A."/>
            <person name="Kohara Y."/>
            <person name="Fujiyama A."/>
            <person name="Anterola A."/>
            <person name="Aoki S."/>
            <person name="Ashton N."/>
            <person name="Barbazuk W.B."/>
            <person name="Barker E."/>
            <person name="Bennetzen J."/>
            <person name="Bezanilla M."/>
            <person name="Blankenship R."/>
            <person name="Cho S.H."/>
            <person name="Dutcher S."/>
            <person name="Estelle M."/>
            <person name="Fawcett J.A."/>
            <person name="Gundlach H."/>
            <person name="Hanada K."/>
            <person name="Heyl A."/>
            <person name="Hicks K.A."/>
            <person name="Hugh J."/>
            <person name="Lohr M."/>
            <person name="Mayer K."/>
            <person name="Melkozernov A."/>
            <person name="Murata T."/>
            <person name="Nelson D."/>
            <person name="Pils B."/>
            <person name="Prigge M."/>
            <person name="Reiss B."/>
            <person name="Renner T."/>
            <person name="Rombauts S."/>
            <person name="Rushton P."/>
            <person name="Sanderfoot A."/>
            <person name="Schween G."/>
            <person name="Shiu S.-H."/>
            <person name="Stueber K."/>
            <person name="Theodoulou F.L."/>
            <person name="Tu H."/>
            <person name="Van de Peer Y."/>
            <person name="Verrier P.J."/>
            <person name="Waters E."/>
            <person name="Wood A."/>
            <person name="Yang L."/>
            <person name="Cove D."/>
            <person name="Cuming A."/>
            <person name="Hasebe M."/>
            <person name="Lucas S."/>
            <person name="Mishler D.B."/>
            <person name="Reski R."/>
            <person name="Grigoriev I."/>
            <person name="Quatrano R.S."/>
            <person name="Boore J.L."/>
        </authorList>
    </citation>
    <scope>NUCLEOTIDE SEQUENCE [LARGE SCALE GENOMIC DNA]</scope>
    <source>
        <strain evidence="3 4">cv. Gransden 2004</strain>
    </source>
</reference>
<dbReference type="AlphaFoldDB" id="A0A2K1K201"/>
<reference evidence="2 4" key="2">
    <citation type="journal article" date="2018" name="Plant J.">
        <title>The Physcomitrella patens chromosome-scale assembly reveals moss genome structure and evolution.</title>
        <authorList>
            <person name="Lang D."/>
            <person name="Ullrich K.K."/>
            <person name="Murat F."/>
            <person name="Fuchs J."/>
            <person name="Jenkins J."/>
            <person name="Haas F.B."/>
            <person name="Piednoel M."/>
            <person name="Gundlach H."/>
            <person name="Van Bel M."/>
            <person name="Meyberg R."/>
            <person name="Vives C."/>
            <person name="Morata J."/>
            <person name="Symeonidi A."/>
            <person name="Hiss M."/>
            <person name="Muchero W."/>
            <person name="Kamisugi Y."/>
            <person name="Saleh O."/>
            <person name="Blanc G."/>
            <person name="Decker E.L."/>
            <person name="van Gessel N."/>
            <person name="Grimwood J."/>
            <person name="Hayes R.D."/>
            <person name="Graham S.W."/>
            <person name="Gunter L.E."/>
            <person name="McDaniel S.F."/>
            <person name="Hoernstein S.N.W."/>
            <person name="Larsson A."/>
            <person name="Li F.W."/>
            <person name="Perroud P.F."/>
            <person name="Phillips J."/>
            <person name="Ranjan P."/>
            <person name="Rokshar D.S."/>
            <person name="Rothfels C.J."/>
            <person name="Schneider L."/>
            <person name="Shu S."/>
            <person name="Stevenson D.W."/>
            <person name="Thummler F."/>
            <person name="Tillich M."/>
            <person name="Villarreal Aguilar J.C."/>
            <person name="Widiez T."/>
            <person name="Wong G.K."/>
            <person name="Wymore A."/>
            <person name="Zhang Y."/>
            <person name="Zimmer A.D."/>
            <person name="Quatrano R.S."/>
            <person name="Mayer K.F.X."/>
            <person name="Goodstein D."/>
            <person name="Casacuberta J.M."/>
            <person name="Vandepoele K."/>
            <person name="Reski R."/>
            <person name="Cuming A.C."/>
            <person name="Tuskan G.A."/>
            <person name="Maumus F."/>
            <person name="Salse J."/>
            <person name="Schmutz J."/>
            <person name="Rensing S.A."/>
        </authorList>
    </citation>
    <scope>NUCLEOTIDE SEQUENCE [LARGE SCALE GENOMIC DNA]</scope>
    <source>
        <strain evidence="3 4">cv. Gransden 2004</strain>
    </source>
</reference>
<dbReference type="InParanoid" id="A0A2K1K201"/>
<dbReference type="EnsemblPlants" id="Pp3c9_4509V3.1">
    <property type="protein sequence ID" value="PAC:32913769.CDS.1"/>
    <property type="gene ID" value="Pp3c9_4509"/>
</dbReference>
<evidence type="ECO:0000313" key="2">
    <source>
        <dbReference type="EMBL" id="PNR47811.1"/>
    </source>
</evidence>
<gene>
    <name evidence="2" type="ORF">PHYPA_012284</name>
</gene>
<keyword evidence="1" id="KW-0812">Transmembrane</keyword>
<dbReference type="EMBL" id="ABEU02000009">
    <property type="protein sequence ID" value="PNR47811.1"/>
    <property type="molecule type" value="Genomic_DNA"/>
</dbReference>
<sequence>MARILHHPPPRDVGCTIFEGANLVEEERVWRRHQRENPHSFVDTRRLFISVFVCFSVFCVLCFLCFFLNLLCVLSPARRDEKRGGEGRPSQTVPFPVRNANDWQATRRTAHLFVDYREPFVAPPMKSARARGVHVRALNVATLQF</sequence>
<reference evidence="3" key="3">
    <citation type="submission" date="2020-12" db="UniProtKB">
        <authorList>
            <consortium name="EnsemblPlants"/>
        </authorList>
    </citation>
    <scope>IDENTIFICATION</scope>
</reference>
<name>A0A2K1K201_PHYPA</name>
<keyword evidence="1" id="KW-0472">Membrane</keyword>
<protein>
    <recommendedName>
        <fullName evidence="5">Transmembrane protein</fullName>
    </recommendedName>
</protein>
<evidence type="ECO:0000313" key="3">
    <source>
        <dbReference type="EnsemblPlants" id="PAC:32913769.CDS.1"/>
    </source>
</evidence>
<evidence type="ECO:0000256" key="1">
    <source>
        <dbReference type="SAM" id="Phobius"/>
    </source>
</evidence>
<accession>A0A2K1K201</accession>
<evidence type="ECO:0000313" key="4">
    <source>
        <dbReference type="Proteomes" id="UP000006727"/>
    </source>
</evidence>
<dbReference type="Gramene" id="Pp3c9_4509V3.1">
    <property type="protein sequence ID" value="PAC:32913769.CDS.1"/>
    <property type="gene ID" value="Pp3c9_4509"/>
</dbReference>
<keyword evidence="4" id="KW-1185">Reference proteome</keyword>